<dbReference type="Proteomes" id="UP000887116">
    <property type="component" value="Unassembled WGS sequence"/>
</dbReference>
<sequence>MTNSRAYSFLPSAEVSSNPEDLPIAFICIGSYPFPFSRYGLTEQKWKENDPNLGRNAAKRMKNIRLY</sequence>
<accession>A0A8X6KYE4</accession>
<dbReference type="AlphaFoldDB" id="A0A8X6KYE4"/>
<gene>
    <name evidence="1" type="ORF">TNCT_84961</name>
</gene>
<keyword evidence="2" id="KW-1185">Reference proteome</keyword>
<dbReference type="EMBL" id="BMAO01013182">
    <property type="protein sequence ID" value="GFQ86883.1"/>
    <property type="molecule type" value="Genomic_DNA"/>
</dbReference>
<comment type="caution">
    <text evidence="1">The sequence shown here is derived from an EMBL/GenBank/DDBJ whole genome shotgun (WGS) entry which is preliminary data.</text>
</comment>
<protein>
    <submittedName>
        <fullName evidence="1">Uncharacterized protein</fullName>
    </submittedName>
</protein>
<organism evidence="1 2">
    <name type="scientific">Trichonephila clavata</name>
    <name type="common">Joro spider</name>
    <name type="synonym">Nephila clavata</name>
    <dbReference type="NCBI Taxonomy" id="2740835"/>
    <lineage>
        <taxon>Eukaryota</taxon>
        <taxon>Metazoa</taxon>
        <taxon>Ecdysozoa</taxon>
        <taxon>Arthropoda</taxon>
        <taxon>Chelicerata</taxon>
        <taxon>Arachnida</taxon>
        <taxon>Araneae</taxon>
        <taxon>Araneomorphae</taxon>
        <taxon>Entelegynae</taxon>
        <taxon>Araneoidea</taxon>
        <taxon>Nephilidae</taxon>
        <taxon>Trichonephila</taxon>
    </lineage>
</organism>
<evidence type="ECO:0000313" key="2">
    <source>
        <dbReference type="Proteomes" id="UP000887116"/>
    </source>
</evidence>
<name>A0A8X6KYE4_TRICU</name>
<evidence type="ECO:0000313" key="1">
    <source>
        <dbReference type="EMBL" id="GFQ86883.1"/>
    </source>
</evidence>
<reference evidence="1" key="1">
    <citation type="submission" date="2020-07" db="EMBL/GenBank/DDBJ databases">
        <title>Multicomponent nature underlies the extraordinary mechanical properties of spider dragline silk.</title>
        <authorList>
            <person name="Kono N."/>
            <person name="Nakamura H."/>
            <person name="Mori M."/>
            <person name="Yoshida Y."/>
            <person name="Ohtoshi R."/>
            <person name="Malay A.D."/>
            <person name="Moran D.A.P."/>
            <person name="Tomita M."/>
            <person name="Numata K."/>
            <person name="Arakawa K."/>
        </authorList>
    </citation>
    <scope>NUCLEOTIDE SEQUENCE</scope>
</reference>
<proteinExistence type="predicted"/>